<dbReference type="InterPro" id="IPR036388">
    <property type="entry name" value="WH-like_DNA-bd_sf"/>
</dbReference>
<feature type="compositionally biased region" description="Acidic residues" evidence="5">
    <location>
        <begin position="670"/>
        <end position="695"/>
    </location>
</feature>
<dbReference type="GO" id="GO:0003677">
    <property type="term" value="F:DNA binding"/>
    <property type="evidence" value="ECO:0007669"/>
    <property type="project" value="InterPro"/>
</dbReference>
<dbReference type="PANTHER" id="PTHR43133:SF51">
    <property type="entry name" value="RNA POLYMERASE SIGMA FACTOR"/>
    <property type="match status" value="1"/>
</dbReference>
<dbReference type="Proteomes" id="UP000823900">
    <property type="component" value="Unassembled WGS sequence"/>
</dbReference>
<feature type="region of interest" description="Disordered" evidence="5">
    <location>
        <begin position="651"/>
        <end position="697"/>
    </location>
</feature>
<evidence type="ECO:0000259" key="6">
    <source>
        <dbReference type="Pfam" id="PF04542"/>
    </source>
</evidence>
<evidence type="ECO:0000256" key="3">
    <source>
        <dbReference type="ARBA" id="ARBA00023082"/>
    </source>
</evidence>
<gene>
    <name evidence="8" type="ORF">IAA07_09190</name>
</gene>
<evidence type="ECO:0000256" key="1">
    <source>
        <dbReference type="ARBA" id="ARBA00010641"/>
    </source>
</evidence>
<dbReference type="InterPro" id="IPR014284">
    <property type="entry name" value="RNA_pol_sigma-70_dom"/>
</dbReference>
<evidence type="ECO:0000256" key="4">
    <source>
        <dbReference type="ARBA" id="ARBA00023163"/>
    </source>
</evidence>
<dbReference type="PANTHER" id="PTHR43133">
    <property type="entry name" value="RNA POLYMERASE ECF-TYPE SIGMA FACTO"/>
    <property type="match status" value="1"/>
</dbReference>
<feature type="domain" description="RNA polymerase sigma-70 region 2" evidence="6">
    <location>
        <begin position="21"/>
        <end position="87"/>
    </location>
</feature>
<reference evidence="8" key="2">
    <citation type="submission" date="2021-04" db="EMBL/GenBank/DDBJ databases">
        <authorList>
            <person name="Gilroy R."/>
        </authorList>
    </citation>
    <scope>NUCLEOTIDE SEQUENCE</scope>
    <source>
        <strain evidence="8">CHK178-16964</strain>
    </source>
</reference>
<dbReference type="InterPro" id="IPR013249">
    <property type="entry name" value="RNA_pol_sigma70_r4_t2"/>
</dbReference>
<dbReference type="SUPFAM" id="SSF88659">
    <property type="entry name" value="Sigma3 and sigma4 domains of RNA polymerase sigma factors"/>
    <property type="match status" value="1"/>
</dbReference>
<evidence type="ECO:0000256" key="5">
    <source>
        <dbReference type="SAM" id="MobiDB-lite"/>
    </source>
</evidence>
<dbReference type="Pfam" id="PF04542">
    <property type="entry name" value="Sigma70_r2"/>
    <property type="match status" value="1"/>
</dbReference>
<reference evidence="8" key="1">
    <citation type="journal article" date="2021" name="PeerJ">
        <title>Extensive microbial diversity within the chicken gut microbiome revealed by metagenomics and culture.</title>
        <authorList>
            <person name="Gilroy R."/>
            <person name="Ravi A."/>
            <person name="Getino M."/>
            <person name="Pursley I."/>
            <person name="Horton D.L."/>
            <person name="Alikhan N.F."/>
            <person name="Baker D."/>
            <person name="Gharbi K."/>
            <person name="Hall N."/>
            <person name="Watson M."/>
            <person name="Adriaenssens E.M."/>
            <person name="Foster-Nyarko E."/>
            <person name="Jarju S."/>
            <person name="Secka A."/>
            <person name="Antonio M."/>
            <person name="Oren A."/>
            <person name="Chaudhuri R.R."/>
            <person name="La Ragione R."/>
            <person name="Hildebrand F."/>
            <person name="Pallen M.J."/>
        </authorList>
    </citation>
    <scope>NUCLEOTIDE SEQUENCE</scope>
    <source>
        <strain evidence="8">CHK178-16964</strain>
    </source>
</reference>
<dbReference type="Gene3D" id="1.10.1740.10">
    <property type="match status" value="1"/>
</dbReference>
<keyword evidence="2" id="KW-0805">Transcription regulation</keyword>
<evidence type="ECO:0000313" key="9">
    <source>
        <dbReference type="Proteomes" id="UP000823900"/>
    </source>
</evidence>
<dbReference type="InterPro" id="IPR007627">
    <property type="entry name" value="RNA_pol_sigma70_r2"/>
</dbReference>
<dbReference type="Gene3D" id="1.10.10.10">
    <property type="entry name" value="Winged helix-like DNA-binding domain superfamily/Winged helix DNA-binding domain"/>
    <property type="match status" value="1"/>
</dbReference>
<dbReference type="AlphaFoldDB" id="A0A9D2HJP2"/>
<dbReference type="EMBL" id="DWZA01000081">
    <property type="protein sequence ID" value="HJA71734.1"/>
    <property type="molecule type" value="Genomic_DNA"/>
</dbReference>
<keyword evidence="4" id="KW-0804">Transcription</keyword>
<evidence type="ECO:0000313" key="8">
    <source>
        <dbReference type="EMBL" id="HJA71734.1"/>
    </source>
</evidence>
<keyword evidence="3" id="KW-0731">Sigma factor</keyword>
<dbReference type="SUPFAM" id="SSF88946">
    <property type="entry name" value="Sigma2 domain of RNA polymerase sigma factors"/>
    <property type="match status" value="1"/>
</dbReference>
<dbReference type="CDD" id="cd06171">
    <property type="entry name" value="Sigma70_r4"/>
    <property type="match status" value="1"/>
</dbReference>
<dbReference type="GO" id="GO:0006352">
    <property type="term" value="P:DNA-templated transcription initiation"/>
    <property type="evidence" value="ECO:0007669"/>
    <property type="project" value="InterPro"/>
</dbReference>
<protein>
    <submittedName>
        <fullName evidence="8">RNA polymerase sigma factor</fullName>
    </submittedName>
</protein>
<dbReference type="InterPro" id="IPR013325">
    <property type="entry name" value="RNA_pol_sigma_r2"/>
</dbReference>
<evidence type="ECO:0000259" key="7">
    <source>
        <dbReference type="Pfam" id="PF08281"/>
    </source>
</evidence>
<proteinExistence type="inferred from homology"/>
<organism evidence="8 9">
    <name type="scientific">Candidatus Lachnoclostridium stercoravium</name>
    <dbReference type="NCBI Taxonomy" id="2838633"/>
    <lineage>
        <taxon>Bacteria</taxon>
        <taxon>Bacillati</taxon>
        <taxon>Bacillota</taxon>
        <taxon>Clostridia</taxon>
        <taxon>Lachnospirales</taxon>
        <taxon>Lachnospiraceae</taxon>
    </lineage>
</organism>
<dbReference type="GO" id="GO:0016987">
    <property type="term" value="F:sigma factor activity"/>
    <property type="evidence" value="ECO:0007669"/>
    <property type="project" value="UniProtKB-KW"/>
</dbReference>
<evidence type="ECO:0000256" key="2">
    <source>
        <dbReference type="ARBA" id="ARBA00023015"/>
    </source>
</evidence>
<accession>A0A9D2HJP2</accession>
<comment type="similarity">
    <text evidence="1">Belongs to the sigma-70 factor family. ECF subfamily.</text>
</comment>
<dbReference type="Pfam" id="PF08281">
    <property type="entry name" value="Sigma70_r4_2"/>
    <property type="match status" value="1"/>
</dbReference>
<dbReference type="InterPro" id="IPR013324">
    <property type="entry name" value="RNA_pol_sigma_r3/r4-like"/>
</dbReference>
<name>A0A9D2HJP2_9FIRM</name>
<dbReference type="InterPro" id="IPR039425">
    <property type="entry name" value="RNA_pol_sigma-70-like"/>
</dbReference>
<comment type="caution">
    <text evidence="8">The sequence shown here is derived from an EMBL/GenBank/DDBJ whole genome shotgun (WGS) entry which is preliminary data.</text>
</comment>
<feature type="domain" description="RNA polymerase sigma factor 70 region 4 type 2" evidence="7">
    <location>
        <begin position="126"/>
        <end position="177"/>
    </location>
</feature>
<sequence>MTMKDLVAAARMGDQQAMTQLYEDTNRRAYYLAAQLVKDEDQAWDILQDSYVKAFESLDSLTDPAKFQGWLNMIVTNKSKDYLRKKKPLLFSQLASEDDEEANVDFEDESGQFSPEATVDYRETKRLVQEMIDDLSDDQRMAIVLHYMEYCSVKQIAEIMGCSEGTVKSRLNYGRKAIKEKVLVLEKQGTKLYCMPLVPFLYWLFRQQAQSFLFPWETAALASGAGLAQAGAASASAGAGEGAGAAGSAGNAGVSGISGSAGSAAGSGGAGSGMGAAGQAAGSMGASGTAAGSAGAGSMGASAASAAGKAGLTLFGKAIGVKGAAIAASVCVVAGAGAAGGLYAASRLTSPQPAAEAVEGQEAEAVGDTSGAEDAGAAGYVLTDEERQALEAIYDAAESGDYERVYETFWPAFMTLYRLEREHFPNQFIIFDGEDLSTELEGHKLAIRTISRYVTRGDHEGEIRYSVIGYLGDFADGVPDGELLSFSCTYESWRETIPSNYMEISRAAYENGGLTGEISGECLYEGDNGIARDYTIAGTYDTEGNPAGEFSASVSIDWLDPSRSVVENWEELEDSMFSFHGTIIENSEVYEAYQDLSPAEREAAAIDWGDYFNVPNDQEQLFVDDSRQFAMYSGDISTMAYDMVMWSGNASQHDEGTENILPDGTTLVSEDGDSQEESGDAQSEEEDADLSDSLEGDPALMGPYNAAMAYPQFEWDPDDIWSTVTAWHMSGSTMGSAWGEQDAEFIDRGDYFEVTNAAISVPYILPEEVISQMAPGFSFTVSIPDQNGNESSETLTVIGPDGNGGYEMSSYGDGEADCYLEVREDGTGLIGSYDGDAIFRGTIYSGSLYFAKDCTVYGVSTIQTEQGSGSSVSFEEYVTEEQPYVEAQMDGTITGFEAGNRGDFIYIQGIPVFDPATGLIVEYQEIHIP</sequence>
<dbReference type="NCBIfam" id="TIGR02937">
    <property type="entry name" value="sigma70-ECF"/>
    <property type="match status" value="1"/>
</dbReference>